<feature type="region of interest" description="Disordered" evidence="1">
    <location>
        <begin position="60"/>
        <end position="85"/>
    </location>
</feature>
<protein>
    <submittedName>
        <fullName evidence="2 4">Uncharacterized protein</fullName>
    </submittedName>
</protein>
<accession>A0A3P7WSD5</accession>
<proteinExistence type="predicted"/>
<evidence type="ECO:0000313" key="3">
    <source>
        <dbReference type="Proteomes" id="UP000050761"/>
    </source>
</evidence>
<evidence type="ECO:0000256" key="1">
    <source>
        <dbReference type="SAM" id="MobiDB-lite"/>
    </source>
</evidence>
<dbReference type="WBParaSite" id="HPBE_0000527301-mRNA-1">
    <property type="protein sequence ID" value="HPBE_0000527301-mRNA-1"/>
    <property type="gene ID" value="HPBE_0000527301"/>
</dbReference>
<dbReference type="EMBL" id="UZAH01025443">
    <property type="protein sequence ID" value="VDO63991.1"/>
    <property type="molecule type" value="Genomic_DNA"/>
</dbReference>
<evidence type="ECO:0000313" key="2">
    <source>
        <dbReference type="EMBL" id="VDO63991.1"/>
    </source>
</evidence>
<keyword evidence="3" id="KW-1185">Reference proteome</keyword>
<accession>A0A183FFH3</accession>
<sequence>MPGVDPAIDALNLKDGCDLFGSDHGKSVSLSSGATPVMKPPSSCEWLQGACKLVKPKEMSDTSVQSSRFEPLGVANSGEGDFISH</sequence>
<reference evidence="2 3" key="1">
    <citation type="submission" date="2018-11" db="EMBL/GenBank/DDBJ databases">
        <authorList>
            <consortium name="Pathogen Informatics"/>
        </authorList>
    </citation>
    <scope>NUCLEOTIDE SEQUENCE [LARGE SCALE GENOMIC DNA]</scope>
</reference>
<organism evidence="3 4">
    <name type="scientific">Heligmosomoides polygyrus</name>
    <name type="common">Parasitic roundworm</name>
    <dbReference type="NCBI Taxonomy" id="6339"/>
    <lineage>
        <taxon>Eukaryota</taxon>
        <taxon>Metazoa</taxon>
        <taxon>Ecdysozoa</taxon>
        <taxon>Nematoda</taxon>
        <taxon>Chromadorea</taxon>
        <taxon>Rhabditida</taxon>
        <taxon>Rhabditina</taxon>
        <taxon>Rhabditomorpha</taxon>
        <taxon>Strongyloidea</taxon>
        <taxon>Heligmosomidae</taxon>
        <taxon>Heligmosomoides</taxon>
    </lineage>
</organism>
<dbReference type="AlphaFoldDB" id="A0A183FFH3"/>
<name>A0A183FFH3_HELPZ</name>
<dbReference type="Proteomes" id="UP000050761">
    <property type="component" value="Unassembled WGS sequence"/>
</dbReference>
<reference evidence="4" key="2">
    <citation type="submission" date="2019-09" db="UniProtKB">
        <authorList>
            <consortium name="WormBaseParasite"/>
        </authorList>
    </citation>
    <scope>IDENTIFICATION</scope>
</reference>
<evidence type="ECO:0000313" key="4">
    <source>
        <dbReference type="WBParaSite" id="HPBE_0000527301-mRNA-1"/>
    </source>
</evidence>
<gene>
    <name evidence="2" type="ORF">HPBE_LOCUS5274</name>
</gene>